<gene>
    <name evidence="1" type="ORF">N7532_002228</name>
</gene>
<reference evidence="1" key="1">
    <citation type="submission" date="2022-11" db="EMBL/GenBank/DDBJ databases">
        <authorList>
            <person name="Petersen C."/>
        </authorList>
    </citation>
    <scope>NUCLEOTIDE SEQUENCE</scope>
    <source>
        <strain evidence="1">IBT 30761</strain>
    </source>
</reference>
<dbReference type="Gene3D" id="3.40.50.150">
    <property type="entry name" value="Vaccinia Virus protein VP39"/>
    <property type="match status" value="1"/>
</dbReference>
<comment type="caution">
    <text evidence="1">The sequence shown here is derived from an EMBL/GenBank/DDBJ whole genome shotgun (WGS) entry which is preliminary data.</text>
</comment>
<dbReference type="PANTHER" id="PTHR43591:SF24">
    <property type="entry name" value="2-METHOXY-6-POLYPRENYL-1,4-BENZOQUINOL METHYLASE, MITOCHONDRIAL"/>
    <property type="match status" value="1"/>
</dbReference>
<evidence type="ECO:0000313" key="2">
    <source>
        <dbReference type="Proteomes" id="UP001149074"/>
    </source>
</evidence>
<sequence>MTDPAATSNIQVDSDVNSLSDYESIRSDLTSLTESVYSYVYENGRTYHAYRSGSYVLPNDEREQDRMDVLHHVFRLTLNGELCQTELDNPIRVLDIGTGTGIWAIEVADQFPAAEVIGVDLSPIQPGWVPPNLRFVIEDINQPDWSFAEGSFDFIHVRSLAGSIDDWPLFLRQCYDHLKPGGRIEITECNPHLECDDDSWPADSHLRTWESEFHRITAIQGRVWDLGPRIRSLLQDAAFEDIQVTGSRVPVGTWPKDPKLKEIGRYFRAQLADGAIESYSLALFTRFGNWTSAEVQVFLAQLRAELRSNKAHVYTRIDYVTAQRPR</sequence>
<dbReference type="AlphaFoldDB" id="A0A9W9G016"/>
<dbReference type="GO" id="GO:0008168">
    <property type="term" value="F:methyltransferase activity"/>
    <property type="evidence" value="ECO:0007669"/>
    <property type="project" value="TreeGrafter"/>
</dbReference>
<accession>A0A9W9G016</accession>
<dbReference type="Proteomes" id="UP001149074">
    <property type="component" value="Unassembled WGS sequence"/>
</dbReference>
<dbReference type="GeneID" id="81353701"/>
<evidence type="ECO:0008006" key="3">
    <source>
        <dbReference type="Google" id="ProtNLM"/>
    </source>
</evidence>
<keyword evidence="2" id="KW-1185">Reference proteome</keyword>
<dbReference type="Pfam" id="PF13489">
    <property type="entry name" value="Methyltransf_23"/>
    <property type="match status" value="1"/>
</dbReference>
<name>A0A9W9G016_9EURO</name>
<dbReference type="InterPro" id="IPR029063">
    <property type="entry name" value="SAM-dependent_MTases_sf"/>
</dbReference>
<dbReference type="RefSeq" id="XP_056477694.1">
    <property type="nucleotide sequence ID" value="XM_056614722.1"/>
</dbReference>
<dbReference type="SUPFAM" id="SSF53335">
    <property type="entry name" value="S-adenosyl-L-methionine-dependent methyltransferases"/>
    <property type="match status" value="1"/>
</dbReference>
<dbReference type="OrthoDB" id="2013972at2759"/>
<dbReference type="PANTHER" id="PTHR43591">
    <property type="entry name" value="METHYLTRANSFERASE"/>
    <property type="match status" value="1"/>
</dbReference>
<organism evidence="1 2">
    <name type="scientific">Penicillium argentinense</name>
    <dbReference type="NCBI Taxonomy" id="1131581"/>
    <lineage>
        <taxon>Eukaryota</taxon>
        <taxon>Fungi</taxon>
        <taxon>Dikarya</taxon>
        <taxon>Ascomycota</taxon>
        <taxon>Pezizomycotina</taxon>
        <taxon>Eurotiomycetes</taxon>
        <taxon>Eurotiomycetidae</taxon>
        <taxon>Eurotiales</taxon>
        <taxon>Aspergillaceae</taxon>
        <taxon>Penicillium</taxon>
    </lineage>
</organism>
<reference evidence="1" key="2">
    <citation type="journal article" date="2023" name="IMA Fungus">
        <title>Comparative genomic study of the Penicillium genus elucidates a diverse pangenome and 15 lateral gene transfer events.</title>
        <authorList>
            <person name="Petersen C."/>
            <person name="Sorensen T."/>
            <person name="Nielsen M.R."/>
            <person name="Sondergaard T.E."/>
            <person name="Sorensen J.L."/>
            <person name="Fitzpatrick D.A."/>
            <person name="Frisvad J.C."/>
            <person name="Nielsen K.L."/>
        </authorList>
    </citation>
    <scope>NUCLEOTIDE SEQUENCE</scope>
    <source>
        <strain evidence="1">IBT 30761</strain>
    </source>
</reference>
<proteinExistence type="predicted"/>
<evidence type="ECO:0000313" key="1">
    <source>
        <dbReference type="EMBL" id="KAJ5109583.1"/>
    </source>
</evidence>
<protein>
    <recommendedName>
        <fullName evidence="3">S-adenosyl-L-methionine-dependent methyltransferase</fullName>
    </recommendedName>
</protein>
<dbReference type="EMBL" id="JAPQKI010000003">
    <property type="protein sequence ID" value="KAJ5109583.1"/>
    <property type="molecule type" value="Genomic_DNA"/>
</dbReference>
<dbReference type="CDD" id="cd02440">
    <property type="entry name" value="AdoMet_MTases"/>
    <property type="match status" value="1"/>
</dbReference>